<feature type="non-terminal residue" evidence="2">
    <location>
        <position position="1"/>
    </location>
</feature>
<evidence type="ECO:0000313" key="3">
    <source>
        <dbReference type="Proteomes" id="UP001066276"/>
    </source>
</evidence>
<evidence type="ECO:0000313" key="2">
    <source>
        <dbReference type="EMBL" id="KAJ1083857.1"/>
    </source>
</evidence>
<feature type="non-terminal residue" evidence="2">
    <location>
        <position position="53"/>
    </location>
</feature>
<organism evidence="2 3">
    <name type="scientific">Pleurodeles waltl</name>
    <name type="common">Iberian ribbed newt</name>
    <dbReference type="NCBI Taxonomy" id="8319"/>
    <lineage>
        <taxon>Eukaryota</taxon>
        <taxon>Metazoa</taxon>
        <taxon>Chordata</taxon>
        <taxon>Craniata</taxon>
        <taxon>Vertebrata</taxon>
        <taxon>Euteleostomi</taxon>
        <taxon>Amphibia</taxon>
        <taxon>Batrachia</taxon>
        <taxon>Caudata</taxon>
        <taxon>Salamandroidea</taxon>
        <taxon>Salamandridae</taxon>
        <taxon>Pleurodelinae</taxon>
        <taxon>Pleurodeles</taxon>
    </lineage>
</organism>
<keyword evidence="3" id="KW-1185">Reference proteome</keyword>
<feature type="compositionally biased region" description="Polar residues" evidence="1">
    <location>
        <begin position="28"/>
        <end position="37"/>
    </location>
</feature>
<proteinExistence type="predicted"/>
<dbReference type="EMBL" id="JANPWB010000016">
    <property type="protein sequence ID" value="KAJ1083857.1"/>
    <property type="molecule type" value="Genomic_DNA"/>
</dbReference>
<evidence type="ECO:0000256" key="1">
    <source>
        <dbReference type="SAM" id="MobiDB-lite"/>
    </source>
</evidence>
<name>A0AAV7KYN4_PLEWA</name>
<protein>
    <submittedName>
        <fullName evidence="2">Uncharacterized protein</fullName>
    </submittedName>
</protein>
<reference evidence="2" key="1">
    <citation type="journal article" date="2022" name="bioRxiv">
        <title>Sequencing and chromosome-scale assembly of the giantPleurodeles waltlgenome.</title>
        <authorList>
            <person name="Brown T."/>
            <person name="Elewa A."/>
            <person name="Iarovenko S."/>
            <person name="Subramanian E."/>
            <person name="Araus A.J."/>
            <person name="Petzold A."/>
            <person name="Susuki M."/>
            <person name="Suzuki K.-i.T."/>
            <person name="Hayashi T."/>
            <person name="Toyoda A."/>
            <person name="Oliveira C."/>
            <person name="Osipova E."/>
            <person name="Leigh N.D."/>
            <person name="Simon A."/>
            <person name="Yun M.H."/>
        </authorList>
    </citation>
    <scope>NUCLEOTIDE SEQUENCE</scope>
    <source>
        <strain evidence="2">20211129_DDA</strain>
        <tissue evidence="2">Liver</tissue>
    </source>
</reference>
<comment type="caution">
    <text evidence="2">The sequence shown here is derived from an EMBL/GenBank/DDBJ whole genome shotgun (WGS) entry which is preliminary data.</text>
</comment>
<sequence length="53" mass="6168">FYSTKNRRWTNSTRLSRMIKDRYPRQDTGVTSKSMLNTAADGGRNTRAQSQRT</sequence>
<gene>
    <name evidence="2" type="ORF">NDU88_004012</name>
</gene>
<dbReference type="Proteomes" id="UP001066276">
    <property type="component" value="Chromosome 12"/>
</dbReference>
<dbReference type="AlphaFoldDB" id="A0AAV7KYN4"/>
<feature type="region of interest" description="Disordered" evidence="1">
    <location>
        <begin position="1"/>
        <end position="53"/>
    </location>
</feature>
<accession>A0AAV7KYN4</accession>